<accession>A0AAE5MKQ2</accession>
<name>A0AAE5MKQ2_RHOHA</name>
<dbReference type="EMBL" id="LWIC01000001">
    <property type="protein sequence ID" value="ORM31257.1"/>
    <property type="molecule type" value="Genomic_DNA"/>
</dbReference>
<dbReference type="Proteomes" id="UP000193518">
    <property type="component" value="Unassembled WGS sequence"/>
</dbReference>
<organism evidence="1 2">
    <name type="scientific">Rhodococcus hoagii</name>
    <name type="common">Corynebacterium equii</name>
    <dbReference type="NCBI Taxonomy" id="43767"/>
    <lineage>
        <taxon>Bacteria</taxon>
        <taxon>Bacillati</taxon>
        <taxon>Actinomycetota</taxon>
        <taxon>Actinomycetes</taxon>
        <taxon>Mycobacteriales</taxon>
        <taxon>Nocardiaceae</taxon>
        <taxon>Prescottella</taxon>
    </lineage>
</organism>
<evidence type="ECO:0008006" key="3">
    <source>
        <dbReference type="Google" id="ProtNLM"/>
    </source>
</evidence>
<comment type="caution">
    <text evidence="1">The sequence shown here is derived from an EMBL/GenBank/DDBJ whole genome shotgun (WGS) entry which is preliminary data.</text>
</comment>
<reference evidence="1 2" key="1">
    <citation type="journal article" date="2016" name="Genome Biol. Evol.">
        <title>Pangenome and Phylogenomic Analysis of the Pathogenic Actinobacterium Rhodococcus equi.</title>
        <authorList>
            <person name="Anastasi E."/>
            <person name="MacArthur I."/>
            <person name="Scortti M."/>
            <person name="Alvarez S."/>
            <person name="Giguere S."/>
            <person name="Vazquez-Boland J.A."/>
        </authorList>
    </citation>
    <scope>NUCLEOTIDE SEQUENCE [LARGE SCALE GENOMIC DNA]</scope>
    <source>
        <strain evidence="1 2">PAM1271</strain>
    </source>
</reference>
<evidence type="ECO:0000313" key="1">
    <source>
        <dbReference type="EMBL" id="ORM31257.1"/>
    </source>
</evidence>
<gene>
    <name evidence="1" type="ORF">A5N68_03370</name>
</gene>
<dbReference type="AlphaFoldDB" id="A0AAE5MKQ2"/>
<evidence type="ECO:0000313" key="2">
    <source>
        <dbReference type="Proteomes" id="UP000193518"/>
    </source>
</evidence>
<proteinExistence type="predicted"/>
<sequence length="309" mass="34779">MDVLDVALIGANGYRLDLAGRNAGRQGVILAAGQVQGIYGAPISSEWKRAARQRGGRFKNRTFPWRDLALGFHLFGDDTDMDIERLDSLLDQMITDAPDEWDEDEQLAQVVVRSSRDIRRLFIQRYDNTDLDPEFDPTLEDEQYLNPIYKVRSAQPFWEGQTKVTDFEKSTTSASGFIEVSNPTPITMMQTWVLTRATWNIPDPSWVGPKGKRRPGGRFGNRIVPLLPIDSVHAGARINYDPMRLMLESWSGTNLLGSNGGRQFFMHKIPPYTPPTKLPISYTGAPAGGARAELHQPRLWPKPWGGELL</sequence>
<protein>
    <recommendedName>
        <fullName evidence="3">Minor tail protein</fullName>
    </recommendedName>
</protein>